<dbReference type="AlphaFoldDB" id="A0A545U6D7"/>
<feature type="transmembrane region" description="Helical" evidence="1">
    <location>
        <begin position="12"/>
        <end position="32"/>
    </location>
</feature>
<keyword evidence="1" id="KW-1133">Transmembrane helix</keyword>
<evidence type="ECO:0000313" key="3">
    <source>
        <dbReference type="Proteomes" id="UP000315439"/>
    </source>
</evidence>
<evidence type="ECO:0000313" key="2">
    <source>
        <dbReference type="EMBL" id="TQV84994.1"/>
    </source>
</evidence>
<dbReference type="InterPro" id="IPR009883">
    <property type="entry name" value="YgfX"/>
</dbReference>
<reference evidence="2 3" key="1">
    <citation type="submission" date="2019-07" db="EMBL/GenBank/DDBJ databases">
        <title>Draft genome for Aliikangiella sp. M105.</title>
        <authorList>
            <person name="Wang G."/>
        </authorList>
    </citation>
    <scope>NUCLEOTIDE SEQUENCE [LARGE SCALE GENOMIC DNA]</scope>
    <source>
        <strain evidence="2 3">M105</strain>
    </source>
</reference>
<organism evidence="2 3">
    <name type="scientific">Aliikangiella coralliicola</name>
    <dbReference type="NCBI Taxonomy" id="2592383"/>
    <lineage>
        <taxon>Bacteria</taxon>
        <taxon>Pseudomonadati</taxon>
        <taxon>Pseudomonadota</taxon>
        <taxon>Gammaproteobacteria</taxon>
        <taxon>Oceanospirillales</taxon>
        <taxon>Pleioneaceae</taxon>
        <taxon>Aliikangiella</taxon>
    </lineage>
</organism>
<gene>
    <name evidence="2" type="ORF">FLL46_21635</name>
</gene>
<evidence type="ECO:0000256" key="1">
    <source>
        <dbReference type="SAM" id="Phobius"/>
    </source>
</evidence>
<dbReference type="RefSeq" id="WP_142933627.1">
    <property type="nucleotide sequence ID" value="NZ_ML660169.1"/>
</dbReference>
<protein>
    <submittedName>
        <fullName evidence="2">Uncharacterized protein</fullName>
    </submittedName>
</protein>
<comment type="caution">
    <text evidence="2">The sequence shown here is derived from an EMBL/GenBank/DDBJ whole genome shotgun (WGS) entry which is preliminary data.</text>
</comment>
<proteinExistence type="predicted"/>
<keyword evidence="1" id="KW-0472">Membrane</keyword>
<sequence length="159" mass="18376">MKTATRFPVKTAKLLVVAIGLFHVILLLVSFIFFGVSWYVLAIFIALLVSWFYSNKNYRKITNAMDDLCWSGENWLMQSDERLGSITYLELQPDSWVSSFACLLHFSVGEKQSVGDKHLVSEKQYHWLFVKKNLGERLYSELVYLVTQDLKASHQSDDV</sequence>
<dbReference type="Pfam" id="PF07254">
    <property type="entry name" value="Cpta_toxin"/>
    <property type="match status" value="1"/>
</dbReference>
<dbReference type="EMBL" id="VIKS01000013">
    <property type="protein sequence ID" value="TQV84994.1"/>
    <property type="molecule type" value="Genomic_DNA"/>
</dbReference>
<accession>A0A545U6D7</accession>
<feature type="transmembrane region" description="Helical" evidence="1">
    <location>
        <begin position="38"/>
        <end position="54"/>
    </location>
</feature>
<keyword evidence="1" id="KW-0812">Transmembrane</keyword>
<name>A0A545U6D7_9GAMM</name>
<dbReference type="OrthoDB" id="9854947at2"/>
<dbReference type="Proteomes" id="UP000315439">
    <property type="component" value="Unassembled WGS sequence"/>
</dbReference>
<keyword evidence="3" id="KW-1185">Reference proteome</keyword>